<protein>
    <submittedName>
        <fullName evidence="3">Uncharacterized protein</fullName>
    </submittedName>
</protein>
<name>A0A517QW80_9PLAN</name>
<dbReference type="Proteomes" id="UP000317318">
    <property type="component" value="Chromosome"/>
</dbReference>
<keyword evidence="4" id="KW-1185">Reference proteome</keyword>
<dbReference type="KEGG" id="svp:Pan189_02000"/>
<organism evidence="3 4">
    <name type="scientific">Stratiformator vulcanicus</name>
    <dbReference type="NCBI Taxonomy" id="2527980"/>
    <lineage>
        <taxon>Bacteria</taxon>
        <taxon>Pseudomonadati</taxon>
        <taxon>Planctomycetota</taxon>
        <taxon>Planctomycetia</taxon>
        <taxon>Planctomycetales</taxon>
        <taxon>Planctomycetaceae</taxon>
        <taxon>Stratiformator</taxon>
    </lineage>
</organism>
<dbReference type="RefSeq" id="WP_145362113.1">
    <property type="nucleotide sequence ID" value="NZ_CP036268.1"/>
</dbReference>
<keyword evidence="2" id="KW-1133">Transmembrane helix</keyword>
<gene>
    <name evidence="3" type="ORF">Pan189_02000</name>
</gene>
<evidence type="ECO:0000313" key="4">
    <source>
        <dbReference type="Proteomes" id="UP000317318"/>
    </source>
</evidence>
<feature type="coiled-coil region" evidence="1">
    <location>
        <begin position="42"/>
        <end position="69"/>
    </location>
</feature>
<keyword evidence="2" id="KW-0472">Membrane</keyword>
<dbReference type="OrthoDB" id="292153at2"/>
<dbReference type="AlphaFoldDB" id="A0A517QW80"/>
<keyword evidence="2" id="KW-0812">Transmembrane</keyword>
<sequence>MSLETIPIACDNCGATLDVGPASNYATCAHCGSKLAIRRTESATYTELLERLESRTERIEQRLDEFGQLSSVEQLDREWQMERENFMITGKNGHRQVPTKGMSVVGGVFVTCFGIFWTVMALAITGGMAAVGSGAGLGLLSIIPLIFPLFGVAFTIGGIVISIHAYRKAEEYEKAENRYKQRRRELVTQ</sequence>
<feature type="transmembrane region" description="Helical" evidence="2">
    <location>
        <begin position="142"/>
        <end position="166"/>
    </location>
</feature>
<keyword evidence="1" id="KW-0175">Coiled coil</keyword>
<evidence type="ECO:0000313" key="3">
    <source>
        <dbReference type="EMBL" id="QDT35847.1"/>
    </source>
</evidence>
<evidence type="ECO:0000256" key="2">
    <source>
        <dbReference type="SAM" id="Phobius"/>
    </source>
</evidence>
<dbReference type="EMBL" id="CP036268">
    <property type="protein sequence ID" value="QDT35847.1"/>
    <property type="molecule type" value="Genomic_DNA"/>
</dbReference>
<accession>A0A517QW80</accession>
<evidence type="ECO:0000256" key="1">
    <source>
        <dbReference type="SAM" id="Coils"/>
    </source>
</evidence>
<feature type="transmembrane region" description="Helical" evidence="2">
    <location>
        <begin position="104"/>
        <end position="130"/>
    </location>
</feature>
<reference evidence="3 4" key="1">
    <citation type="submission" date="2019-02" db="EMBL/GenBank/DDBJ databases">
        <title>Deep-cultivation of Planctomycetes and their phenomic and genomic characterization uncovers novel biology.</title>
        <authorList>
            <person name="Wiegand S."/>
            <person name="Jogler M."/>
            <person name="Boedeker C."/>
            <person name="Pinto D."/>
            <person name="Vollmers J."/>
            <person name="Rivas-Marin E."/>
            <person name="Kohn T."/>
            <person name="Peeters S.H."/>
            <person name="Heuer A."/>
            <person name="Rast P."/>
            <person name="Oberbeckmann S."/>
            <person name="Bunk B."/>
            <person name="Jeske O."/>
            <person name="Meyerdierks A."/>
            <person name="Storesund J.E."/>
            <person name="Kallscheuer N."/>
            <person name="Luecker S."/>
            <person name="Lage O.M."/>
            <person name="Pohl T."/>
            <person name="Merkel B.J."/>
            <person name="Hornburger P."/>
            <person name="Mueller R.-W."/>
            <person name="Bruemmer F."/>
            <person name="Labrenz M."/>
            <person name="Spormann A.M."/>
            <person name="Op den Camp H."/>
            <person name="Overmann J."/>
            <person name="Amann R."/>
            <person name="Jetten M.S.M."/>
            <person name="Mascher T."/>
            <person name="Medema M.H."/>
            <person name="Devos D.P."/>
            <person name="Kaster A.-K."/>
            <person name="Ovreas L."/>
            <person name="Rohde M."/>
            <person name="Galperin M.Y."/>
            <person name="Jogler C."/>
        </authorList>
    </citation>
    <scope>NUCLEOTIDE SEQUENCE [LARGE SCALE GENOMIC DNA]</scope>
    <source>
        <strain evidence="3 4">Pan189</strain>
    </source>
</reference>
<proteinExistence type="predicted"/>